<proteinExistence type="predicted"/>
<evidence type="ECO:0000313" key="2">
    <source>
        <dbReference type="Proteomes" id="UP000186601"/>
    </source>
</evidence>
<organism evidence="1 2">
    <name type="scientific">Hermanssonia centrifuga</name>
    <dbReference type="NCBI Taxonomy" id="98765"/>
    <lineage>
        <taxon>Eukaryota</taxon>
        <taxon>Fungi</taxon>
        <taxon>Dikarya</taxon>
        <taxon>Basidiomycota</taxon>
        <taxon>Agaricomycotina</taxon>
        <taxon>Agaricomycetes</taxon>
        <taxon>Polyporales</taxon>
        <taxon>Meruliaceae</taxon>
        <taxon>Hermanssonia</taxon>
    </lineage>
</organism>
<dbReference type="EMBL" id="MLYV02000373">
    <property type="protein sequence ID" value="PSS05371.1"/>
    <property type="molecule type" value="Genomic_DNA"/>
</dbReference>
<protein>
    <submittedName>
        <fullName evidence="1">Uncharacterized protein</fullName>
    </submittedName>
</protein>
<gene>
    <name evidence="1" type="ORF">PHLCEN_2v3860</name>
</gene>
<dbReference type="OrthoDB" id="10680006at2759"/>
<comment type="caution">
    <text evidence="1">The sequence shown here is derived from an EMBL/GenBank/DDBJ whole genome shotgun (WGS) entry which is preliminary data.</text>
</comment>
<sequence length="157" mass="17627">MASLGLFPKPTIPPEIIDAILDELPKSTTTYPIQDPQIKSNFASCTLVCRTWHRCARPYLFQDLIYEFEGVTSHTDGATKLEALLTFLETSPEATEPLQDFDAAIALVGDALVQRELKTVKFKERSGDLNIECLEPEDQEYIRALLPLLDLKGVLKF</sequence>
<reference evidence="1 2" key="1">
    <citation type="submission" date="2018-02" db="EMBL/GenBank/DDBJ databases">
        <title>Genome sequence of the basidiomycete white-rot fungus Phlebia centrifuga.</title>
        <authorList>
            <person name="Granchi Z."/>
            <person name="Peng M."/>
            <person name="de Vries R.P."/>
            <person name="Hilden K."/>
            <person name="Makela M.R."/>
            <person name="Grigoriev I."/>
            <person name="Riley R."/>
        </authorList>
    </citation>
    <scope>NUCLEOTIDE SEQUENCE [LARGE SCALE GENOMIC DNA]</scope>
    <source>
        <strain evidence="1 2">FBCC195</strain>
    </source>
</reference>
<accession>A0A2R6QB60</accession>
<dbReference type="AlphaFoldDB" id="A0A2R6QB60"/>
<keyword evidence="2" id="KW-1185">Reference proteome</keyword>
<dbReference type="Proteomes" id="UP000186601">
    <property type="component" value="Unassembled WGS sequence"/>
</dbReference>
<name>A0A2R6QB60_9APHY</name>
<evidence type="ECO:0000313" key="1">
    <source>
        <dbReference type="EMBL" id="PSS05371.1"/>
    </source>
</evidence>